<feature type="domain" description="Ice-binding protein C-terminal" evidence="1">
    <location>
        <begin position="218"/>
        <end position="243"/>
    </location>
</feature>
<organism evidence="2 3">
    <name type="scientific">Rubripirellula tenax</name>
    <dbReference type="NCBI Taxonomy" id="2528015"/>
    <lineage>
        <taxon>Bacteria</taxon>
        <taxon>Pseudomonadati</taxon>
        <taxon>Planctomycetota</taxon>
        <taxon>Planctomycetia</taxon>
        <taxon>Pirellulales</taxon>
        <taxon>Pirellulaceae</taxon>
        <taxon>Rubripirellula</taxon>
    </lineage>
</organism>
<accession>A0A5C6FFX5</accession>
<proteinExistence type="predicted"/>
<keyword evidence="3" id="KW-1185">Reference proteome</keyword>
<gene>
    <name evidence="2" type="ORF">Poly51_09460</name>
</gene>
<reference evidence="2 3" key="1">
    <citation type="submission" date="2019-02" db="EMBL/GenBank/DDBJ databases">
        <title>Deep-cultivation of Planctomycetes and their phenomic and genomic characterization uncovers novel biology.</title>
        <authorList>
            <person name="Wiegand S."/>
            <person name="Jogler M."/>
            <person name="Boedeker C."/>
            <person name="Pinto D."/>
            <person name="Vollmers J."/>
            <person name="Rivas-Marin E."/>
            <person name="Kohn T."/>
            <person name="Peeters S.H."/>
            <person name="Heuer A."/>
            <person name="Rast P."/>
            <person name="Oberbeckmann S."/>
            <person name="Bunk B."/>
            <person name="Jeske O."/>
            <person name="Meyerdierks A."/>
            <person name="Storesund J.E."/>
            <person name="Kallscheuer N."/>
            <person name="Luecker S."/>
            <person name="Lage O.M."/>
            <person name="Pohl T."/>
            <person name="Merkel B.J."/>
            <person name="Hornburger P."/>
            <person name="Mueller R.-W."/>
            <person name="Bruemmer F."/>
            <person name="Labrenz M."/>
            <person name="Spormann A.M."/>
            <person name="Op Den Camp H."/>
            <person name="Overmann J."/>
            <person name="Amann R."/>
            <person name="Jetten M.S.M."/>
            <person name="Mascher T."/>
            <person name="Medema M.H."/>
            <person name="Devos D.P."/>
            <person name="Kaster A.-K."/>
            <person name="Ovreas L."/>
            <person name="Rohde M."/>
            <person name="Galperin M.Y."/>
            <person name="Jogler C."/>
        </authorList>
    </citation>
    <scope>NUCLEOTIDE SEQUENCE [LARGE SCALE GENOMIC DNA]</scope>
    <source>
        <strain evidence="2 3">Poly51</strain>
    </source>
</reference>
<dbReference type="Pfam" id="PF07589">
    <property type="entry name" value="PEP-CTERM"/>
    <property type="match status" value="1"/>
</dbReference>
<dbReference type="RefSeq" id="WP_146454626.1">
    <property type="nucleotide sequence ID" value="NZ_SJPW01000001.1"/>
</dbReference>
<evidence type="ECO:0000313" key="3">
    <source>
        <dbReference type="Proteomes" id="UP000318288"/>
    </source>
</evidence>
<evidence type="ECO:0000313" key="2">
    <source>
        <dbReference type="EMBL" id="TWU60666.1"/>
    </source>
</evidence>
<dbReference type="Proteomes" id="UP000318288">
    <property type="component" value="Unassembled WGS sequence"/>
</dbReference>
<evidence type="ECO:0000259" key="1">
    <source>
        <dbReference type="Pfam" id="PF07589"/>
    </source>
</evidence>
<dbReference type="InterPro" id="IPR013424">
    <property type="entry name" value="Ice-binding_C"/>
</dbReference>
<dbReference type="AlphaFoldDB" id="A0A5C6FFX5"/>
<protein>
    <recommendedName>
        <fullName evidence="1">Ice-binding protein C-terminal domain-containing protein</fullName>
    </recommendedName>
</protein>
<name>A0A5C6FFX5_9BACT</name>
<sequence>MRSLSLLIVVVFQIPVSAVVIDSFRVGSQVVSTGSNVAGSSSIGGLDPNEVLFGKRTLTLRAERDSGPLFSMVDTSGTGSLRYMPSLSFQLPPNDRGRIELTHLPGNGVETFDISQYANSNYVIDFEHAGFGGTPSFGVGPPIFGVGPVDALLRVSSTTGSDSVAFSIFESFAPFQVLVPMSGLSNADLSNAYNLTLDIEGIPSQGTLKISQISFATAVPEPSSFLFLAAAGLAVGLIKFRERIKGQERIKER</sequence>
<comment type="caution">
    <text evidence="2">The sequence shown here is derived from an EMBL/GenBank/DDBJ whole genome shotgun (WGS) entry which is preliminary data.</text>
</comment>
<dbReference type="EMBL" id="SJPW01000001">
    <property type="protein sequence ID" value="TWU60666.1"/>
    <property type="molecule type" value="Genomic_DNA"/>
</dbReference>
<dbReference type="OrthoDB" id="507484at2"/>